<proteinExistence type="predicted"/>
<keyword evidence="4" id="KW-1185">Reference proteome</keyword>
<feature type="signal peptide" evidence="2">
    <location>
        <begin position="1"/>
        <end position="24"/>
    </location>
</feature>
<dbReference type="OrthoDB" id="258246at2"/>
<dbReference type="InterPro" id="IPR012341">
    <property type="entry name" value="6hp_glycosidase-like_sf"/>
</dbReference>
<dbReference type="STRING" id="485917.Phep_2300"/>
<feature type="chain" id="PRO_5002974429" evidence="2">
    <location>
        <begin position="25"/>
        <end position="363"/>
    </location>
</feature>
<organism evidence="3 4">
    <name type="scientific">Pedobacter heparinus (strain ATCC 13125 / DSM 2366 / CIP 104194 / JCM 7457 / NBRC 12017 / NCIMB 9290 / NRRL B-14731 / HIM 762-3)</name>
    <dbReference type="NCBI Taxonomy" id="485917"/>
    <lineage>
        <taxon>Bacteria</taxon>
        <taxon>Pseudomonadati</taxon>
        <taxon>Bacteroidota</taxon>
        <taxon>Sphingobacteriia</taxon>
        <taxon>Sphingobacteriales</taxon>
        <taxon>Sphingobacteriaceae</taxon>
        <taxon>Pedobacter</taxon>
    </lineage>
</organism>
<evidence type="ECO:0000313" key="4">
    <source>
        <dbReference type="Proteomes" id="UP000000852"/>
    </source>
</evidence>
<dbReference type="Proteomes" id="UP000000852">
    <property type="component" value="Chromosome"/>
</dbReference>
<dbReference type="KEGG" id="phe:Phep_2300"/>
<gene>
    <name evidence="3" type="ordered locus">Phep_2300</name>
</gene>
<keyword evidence="2" id="KW-0732">Signal</keyword>
<evidence type="ECO:0000256" key="2">
    <source>
        <dbReference type="SAM" id="SignalP"/>
    </source>
</evidence>
<accession>C6XYM2</accession>
<name>C6XYM2_PEDHD</name>
<evidence type="ECO:0000313" key="3">
    <source>
        <dbReference type="EMBL" id="ACU04504.1"/>
    </source>
</evidence>
<dbReference type="GO" id="GO:0016787">
    <property type="term" value="F:hydrolase activity"/>
    <property type="evidence" value="ECO:0007669"/>
    <property type="project" value="UniProtKB-KW"/>
</dbReference>
<dbReference type="eggNOG" id="COG4225">
    <property type="taxonomic scope" value="Bacteria"/>
</dbReference>
<dbReference type="SUPFAM" id="SSF48208">
    <property type="entry name" value="Six-hairpin glycosidases"/>
    <property type="match status" value="1"/>
</dbReference>
<dbReference type="RefSeq" id="WP_015808117.1">
    <property type="nucleotide sequence ID" value="NC_013061.1"/>
</dbReference>
<dbReference type="Gene3D" id="1.50.10.10">
    <property type="match status" value="1"/>
</dbReference>
<dbReference type="AlphaFoldDB" id="C6XYM2"/>
<dbReference type="GO" id="GO:0005975">
    <property type="term" value="P:carbohydrate metabolic process"/>
    <property type="evidence" value="ECO:0007669"/>
    <property type="project" value="InterPro"/>
</dbReference>
<dbReference type="InterPro" id="IPR008928">
    <property type="entry name" value="6-hairpin_glycosidase_sf"/>
</dbReference>
<dbReference type="CAZy" id="GH105">
    <property type="family name" value="Glycoside Hydrolase Family 105"/>
</dbReference>
<dbReference type="HOGENOM" id="CLU_042785_0_0_10"/>
<keyword evidence="1 3" id="KW-0378">Hydrolase</keyword>
<reference evidence="3 4" key="1">
    <citation type="journal article" date="2009" name="Stand. Genomic Sci.">
        <title>Complete genome sequence of Pedobacter heparinus type strain (HIM 762-3).</title>
        <authorList>
            <person name="Han C."/>
            <person name="Spring S."/>
            <person name="Lapidus A."/>
            <person name="Del Rio T.G."/>
            <person name="Tice H."/>
            <person name="Copeland A."/>
            <person name="Cheng J.F."/>
            <person name="Lucas S."/>
            <person name="Chen F."/>
            <person name="Nolan M."/>
            <person name="Bruce D."/>
            <person name="Goodwin L."/>
            <person name="Pitluck S."/>
            <person name="Ivanova N."/>
            <person name="Mavromatis K."/>
            <person name="Mikhailova N."/>
            <person name="Pati A."/>
            <person name="Chen A."/>
            <person name="Palaniappan K."/>
            <person name="Land M."/>
            <person name="Hauser L."/>
            <person name="Chang Y.J."/>
            <person name="Jeffries C.C."/>
            <person name="Saunders E."/>
            <person name="Chertkov O."/>
            <person name="Brettin T."/>
            <person name="Goker M."/>
            <person name="Rohde M."/>
            <person name="Bristow J."/>
            <person name="Eisen J.A."/>
            <person name="Markowitz V."/>
            <person name="Hugenholtz P."/>
            <person name="Kyrpides N.C."/>
            <person name="Klenk H.P."/>
            <person name="Detter J.C."/>
        </authorList>
    </citation>
    <scope>NUCLEOTIDE SEQUENCE [LARGE SCALE GENOMIC DNA]</scope>
    <source>
        <strain evidence="4">ATCC 13125 / DSM 2366 / CIP 104194 / JCM 7457 / NBRC 12017 / NCIMB 9290 / NRRL B-14731 / HIM 762-3</strain>
    </source>
</reference>
<dbReference type="PANTHER" id="PTHR33886">
    <property type="entry name" value="UNSATURATED RHAMNOGALACTURONAN HYDROLASE (EUROFUNG)"/>
    <property type="match status" value="1"/>
</dbReference>
<dbReference type="PANTHER" id="PTHR33886:SF8">
    <property type="entry name" value="UNSATURATED RHAMNOGALACTURONAN HYDROLASE (EUROFUNG)"/>
    <property type="match status" value="1"/>
</dbReference>
<evidence type="ECO:0000256" key="1">
    <source>
        <dbReference type="ARBA" id="ARBA00022801"/>
    </source>
</evidence>
<dbReference type="InterPro" id="IPR052043">
    <property type="entry name" value="PolySaccharide_Degr_Enz"/>
</dbReference>
<sequence length="363" mass="41231">MKINFKTFGMLLVSSFTWSVAVHAQQFTKKRIIDKMTKVADWQVAQSWSTSKPGNPPTGSRSWEAGAFYPGVMDAYRATKNEKYMEAVKLMAESNRYDRGPKLRNADDQAILQTYLEMYEFTGDPKLLTATKRTLDSIMLSPKPGRLEFSWCDLLFMAPPIWSRYSAISKDQKYLDYLAEIYWDAADNLQNKTYKLFYRDNRFKSIVGSTGKPVFWSRGNGWVVAGLARTLEAMPARYPGRKKYEDLLIELASSLKSLQQPDGFWKSDLLDPEIYPMGETSGTAFFCYGIAWAINHKLLDRKEYLPVVLKAWNALNSVVLADGKLGFVQPGGDRPYLSTANMSNWYAAGGFLMAGNQVLKFAR</sequence>
<dbReference type="EMBL" id="CP001681">
    <property type="protein sequence ID" value="ACU04504.1"/>
    <property type="molecule type" value="Genomic_DNA"/>
</dbReference>
<dbReference type="Pfam" id="PF07470">
    <property type="entry name" value="Glyco_hydro_88"/>
    <property type="match status" value="1"/>
</dbReference>
<dbReference type="InterPro" id="IPR010905">
    <property type="entry name" value="Glyco_hydro_88"/>
</dbReference>
<protein>
    <submittedName>
        <fullName evidence="3">Glycosyl hydrolase family 88</fullName>
    </submittedName>
</protein>